<dbReference type="AlphaFoldDB" id="T1H521"/>
<dbReference type="Proteomes" id="UP000015102">
    <property type="component" value="Unassembled WGS sequence"/>
</dbReference>
<evidence type="ECO:0000259" key="6">
    <source>
        <dbReference type="PROSITE" id="PS50240"/>
    </source>
</evidence>
<dbReference type="PANTHER" id="PTHR24276">
    <property type="entry name" value="POLYSERASE-RELATED"/>
    <property type="match status" value="1"/>
</dbReference>
<dbReference type="STRING" id="36166.T1H521"/>
<dbReference type="OMA" id="TDAYELQ"/>
<protein>
    <recommendedName>
        <fullName evidence="6">Peptidase S1 domain-containing protein</fullName>
    </recommendedName>
</protein>
<evidence type="ECO:0000313" key="8">
    <source>
        <dbReference type="Proteomes" id="UP000015102"/>
    </source>
</evidence>
<dbReference type="SMART" id="SM00020">
    <property type="entry name" value="Tryp_SPc"/>
    <property type="match status" value="1"/>
</dbReference>
<keyword evidence="4" id="KW-0720">Serine protease</keyword>
<keyword evidence="5" id="KW-1015">Disulfide bond</keyword>
<dbReference type="SUPFAM" id="SSF50494">
    <property type="entry name" value="Trypsin-like serine proteases"/>
    <property type="match status" value="1"/>
</dbReference>
<evidence type="ECO:0000313" key="7">
    <source>
        <dbReference type="EnsemblMetazoa" id="MESCA011395-PA"/>
    </source>
</evidence>
<dbReference type="EnsemblMetazoa" id="MESCA011395-RA">
    <property type="protein sequence ID" value="MESCA011395-PA"/>
    <property type="gene ID" value="MESCA011395"/>
</dbReference>
<dbReference type="PANTHER" id="PTHR24276:SF91">
    <property type="entry name" value="AT26814P-RELATED"/>
    <property type="match status" value="1"/>
</dbReference>
<dbReference type="Gene3D" id="2.40.10.10">
    <property type="entry name" value="Trypsin-like serine proteases"/>
    <property type="match status" value="1"/>
</dbReference>
<dbReference type="CDD" id="cd00190">
    <property type="entry name" value="Tryp_SPc"/>
    <property type="match status" value="1"/>
</dbReference>
<keyword evidence="2" id="KW-0645">Protease</keyword>
<dbReference type="InterPro" id="IPR001254">
    <property type="entry name" value="Trypsin_dom"/>
</dbReference>
<reference evidence="8" key="1">
    <citation type="submission" date="2013-02" db="EMBL/GenBank/DDBJ databases">
        <authorList>
            <person name="Hughes D."/>
        </authorList>
    </citation>
    <scope>NUCLEOTIDE SEQUENCE</scope>
    <source>
        <strain>Durham</strain>
        <strain evidence="8">NC isolate 2 -- Noor lab</strain>
    </source>
</reference>
<dbReference type="FunFam" id="2.40.10.10:FF:000073">
    <property type="entry name" value="Trypsin alpha"/>
    <property type="match status" value="1"/>
</dbReference>
<dbReference type="PROSITE" id="PS50240">
    <property type="entry name" value="TRYPSIN_DOM"/>
    <property type="match status" value="1"/>
</dbReference>
<dbReference type="Pfam" id="PF00089">
    <property type="entry name" value="Trypsin"/>
    <property type="match status" value="1"/>
</dbReference>
<keyword evidence="8" id="KW-1185">Reference proteome</keyword>
<evidence type="ECO:0000256" key="1">
    <source>
        <dbReference type="ARBA" id="ARBA00007664"/>
    </source>
</evidence>
<reference evidence="7" key="2">
    <citation type="submission" date="2015-06" db="UniProtKB">
        <authorList>
            <consortium name="EnsemblMetazoa"/>
        </authorList>
    </citation>
    <scope>IDENTIFICATION</scope>
</reference>
<dbReference type="InterPro" id="IPR001314">
    <property type="entry name" value="Peptidase_S1A"/>
</dbReference>
<organism evidence="7 8">
    <name type="scientific">Megaselia scalaris</name>
    <name type="common">Humpbacked fly</name>
    <name type="synonym">Phora scalaris</name>
    <dbReference type="NCBI Taxonomy" id="36166"/>
    <lineage>
        <taxon>Eukaryota</taxon>
        <taxon>Metazoa</taxon>
        <taxon>Ecdysozoa</taxon>
        <taxon>Arthropoda</taxon>
        <taxon>Hexapoda</taxon>
        <taxon>Insecta</taxon>
        <taxon>Pterygota</taxon>
        <taxon>Neoptera</taxon>
        <taxon>Endopterygota</taxon>
        <taxon>Diptera</taxon>
        <taxon>Brachycera</taxon>
        <taxon>Muscomorpha</taxon>
        <taxon>Platypezoidea</taxon>
        <taxon>Phoridae</taxon>
        <taxon>Megaseliini</taxon>
        <taxon>Megaselia</taxon>
    </lineage>
</organism>
<accession>T1H521</accession>
<comment type="similarity">
    <text evidence="1">Belongs to the peptidase S1 family.</text>
</comment>
<proteinExistence type="inferred from homology"/>
<feature type="domain" description="Peptidase S1" evidence="6">
    <location>
        <begin position="21"/>
        <end position="163"/>
    </location>
</feature>
<name>T1H521_MEGSC</name>
<evidence type="ECO:0000256" key="5">
    <source>
        <dbReference type="ARBA" id="ARBA00023157"/>
    </source>
</evidence>
<dbReference type="GO" id="GO:0006508">
    <property type="term" value="P:proteolysis"/>
    <property type="evidence" value="ECO:0007669"/>
    <property type="project" value="UniProtKB-KW"/>
</dbReference>
<dbReference type="GO" id="GO:0004252">
    <property type="term" value="F:serine-type endopeptidase activity"/>
    <property type="evidence" value="ECO:0007669"/>
    <property type="project" value="InterPro"/>
</dbReference>
<dbReference type="HOGENOM" id="CLU_006842_1_7_1"/>
<evidence type="ECO:0000256" key="3">
    <source>
        <dbReference type="ARBA" id="ARBA00022801"/>
    </source>
</evidence>
<dbReference type="InterPro" id="IPR018114">
    <property type="entry name" value="TRYPSIN_HIS"/>
</dbReference>
<dbReference type="PRINTS" id="PR00722">
    <property type="entry name" value="CHYMOTRYPSIN"/>
</dbReference>
<keyword evidence="3" id="KW-0378">Hydrolase</keyword>
<dbReference type="EMBL" id="CAQQ02187478">
    <property type="status" value="NOT_ANNOTATED_CDS"/>
    <property type="molecule type" value="Genomic_DNA"/>
</dbReference>
<evidence type="ECO:0000256" key="2">
    <source>
        <dbReference type="ARBA" id="ARBA00022670"/>
    </source>
</evidence>
<sequence>MFLIVIIISFCSADKIIQDRIVGGREIQIRQVPYQVSIQRFGSHWCGGSLISSNVVLTAAHCFYDVKSPSSLKVRVGSTYSNRGGRLINVQNLINHQLYTNPDDSNQYDITLILLSEKVPRTQTTQYIPLNTQSVAPRTPCYVSGWGQVTETNETLPYHLRGV</sequence>
<dbReference type="InterPro" id="IPR009003">
    <property type="entry name" value="Peptidase_S1_PA"/>
</dbReference>
<dbReference type="InterPro" id="IPR043504">
    <property type="entry name" value="Peptidase_S1_PA_chymotrypsin"/>
</dbReference>
<evidence type="ECO:0000256" key="4">
    <source>
        <dbReference type="ARBA" id="ARBA00022825"/>
    </source>
</evidence>
<dbReference type="PROSITE" id="PS00134">
    <property type="entry name" value="TRYPSIN_HIS"/>
    <property type="match status" value="1"/>
</dbReference>
<dbReference type="InterPro" id="IPR050430">
    <property type="entry name" value="Peptidase_S1"/>
</dbReference>